<dbReference type="Pfam" id="PF17940">
    <property type="entry name" value="TetR_C_31"/>
    <property type="match status" value="1"/>
</dbReference>
<protein>
    <submittedName>
        <fullName evidence="4">TetR family transcriptional regulator</fullName>
    </submittedName>
</protein>
<dbReference type="Gene3D" id="1.10.357.10">
    <property type="entry name" value="Tetracycline Repressor, domain 2"/>
    <property type="match status" value="1"/>
</dbReference>
<evidence type="ECO:0000256" key="1">
    <source>
        <dbReference type="ARBA" id="ARBA00023125"/>
    </source>
</evidence>
<accession>A0A3N4ZA28</accession>
<dbReference type="PROSITE" id="PS50977">
    <property type="entry name" value="HTH_TETR_2"/>
    <property type="match status" value="1"/>
</dbReference>
<dbReference type="Proteomes" id="UP000280726">
    <property type="component" value="Unassembled WGS sequence"/>
</dbReference>
<feature type="DNA-binding region" description="H-T-H motif" evidence="2">
    <location>
        <begin position="25"/>
        <end position="44"/>
    </location>
</feature>
<dbReference type="RefSeq" id="WP_123919818.1">
    <property type="nucleotide sequence ID" value="NZ_RKRA01000001.1"/>
</dbReference>
<proteinExistence type="predicted"/>
<dbReference type="SUPFAM" id="SSF46689">
    <property type="entry name" value="Homeodomain-like"/>
    <property type="match status" value="1"/>
</dbReference>
<sequence>MTTTRTRALDAAVELLGTEGLRSLTHVRVDERAGLPKGSTSNYFRTRRALVEGAADRILEREMPGVGTAFQPTSPEEFVEGLSSLLELLTGPARVPTTARLVLFLEASHDAPLREVLSRGRATLEAMGVAGLATLGARDPRTAAAAVAACFEGLLLHRVARHDDTDPRPVLGLVVRGALA</sequence>
<dbReference type="OrthoDB" id="7506349at2"/>
<dbReference type="EMBL" id="RKRA01000001">
    <property type="protein sequence ID" value="RPF29107.1"/>
    <property type="molecule type" value="Genomic_DNA"/>
</dbReference>
<dbReference type="InterPro" id="IPR041583">
    <property type="entry name" value="TetR_C_31"/>
</dbReference>
<dbReference type="Pfam" id="PF00440">
    <property type="entry name" value="TetR_N"/>
    <property type="match status" value="1"/>
</dbReference>
<keyword evidence="5" id="KW-1185">Reference proteome</keyword>
<dbReference type="InterPro" id="IPR009057">
    <property type="entry name" value="Homeodomain-like_sf"/>
</dbReference>
<evidence type="ECO:0000256" key="2">
    <source>
        <dbReference type="PROSITE-ProRule" id="PRU00335"/>
    </source>
</evidence>
<comment type="caution">
    <text evidence="4">The sequence shown here is derived from an EMBL/GenBank/DDBJ whole genome shotgun (WGS) entry which is preliminary data.</text>
</comment>
<gene>
    <name evidence="4" type="ORF">EDD32_3667</name>
</gene>
<evidence type="ECO:0000313" key="4">
    <source>
        <dbReference type="EMBL" id="RPF29107.1"/>
    </source>
</evidence>
<dbReference type="InterPro" id="IPR036271">
    <property type="entry name" value="Tet_transcr_reg_TetR-rel_C_sf"/>
</dbReference>
<organism evidence="4 5">
    <name type="scientific">Georgenia muralis</name>
    <dbReference type="NCBI Taxonomy" id="154117"/>
    <lineage>
        <taxon>Bacteria</taxon>
        <taxon>Bacillati</taxon>
        <taxon>Actinomycetota</taxon>
        <taxon>Actinomycetes</taxon>
        <taxon>Micrococcales</taxon>
        <taxon>Bogoriellaceae</taxon>
        <taxon>Georgenia</taxon>
    </lineage>
</organism>
<keyword evidence="1 2" id="KW-0238">DNA-binding</keyword>
<evidence type="ECO:0000259" key="3">
    <source>
        <dbReference type="PROSITE" id="PS50977"/>
    </source>
</evidence>
<dbReference type="AlphaFoldDB" id="A0A3N4ZA28"/>
<evidence type="ECO:0000313" key="5">
    <source>
        <dbReference type="Proteomes" id="UP000280726"/>
    </source>
</evidence>
<dbReference type="GO" id="GO:0003677">
    <property type="term" value="F:DNA binding"/>
    <property type="evidence" value="ECO:0007669"/>
    <property type="project" value="UniProtKB-UniRule"/>
</dbReference>
<reference evidence="4 5" key="1">
    <citation type="submission" date="2018-11" db="EMBL/GenBank/DDBJ databases">
        <title>Sequencing the genomes of 1000 actinobacteria strains.</title>
        <authorList>
            <person name="Klenk H.-P."/>
        </authorList>
    </citation>
    <scope>NUCLEOTIDE SEQUENCE [LARGE SCALE GENOMIC DNA]</scope>
    <source>
        <strain evidence="4 5">DSM 14418</strain>
    </source>
</reference>
<feature type="domain" description="HTH tetR-type" evidence="3">
    <location>
        <begin position="2"/>
        <end position="62"/>
    </location>
</feature>
<dbReference type="InterPro" id="IPR001647">
    <property type="entry name" value="HTH_TetR"/>
</dbReference>
<name>A0A3N4ZA28_9MICO</name>
<dbReference type="SUPFAM" id="SSF48498">
    <property type="entry name" value="Tetracyclin repressor-like, C-terminal domain"/>
    <property type="match status" value="1"/>
</dbReference>